<dbReference type="Proteomes" id="UP000017836">
    <property type="component" value="Unassembled WGS sequence"/>
</dbReference>
<dbReference type="OrthoDB" id="5945798at2759"/>
<name>W1PXL8_AMBTC</name>
<dbReference type="STRING" id="13333.W1PXL8"/>
<organism evidence="1 2">
    <name type="scientific">Amborella trichopoda</name>
    <dbReference type="NCBI Taxonomy" id="13333"/>
    <lineage>
        <taxon>Eukaryota</taxon>
        <taxon>Viridiplantae</taxon>
        <taxon>Streptophyta</taxon>
        <taxon>Embryophyta</taxon>
        <taxon>Tracheophyta</taxon>
        <taxon>Spermatophyta</taxon>
        <taxon>Magnoliopsida</taxon>
        <taxon>Amborellales</taxon>
        <taxon>Amborellaceae</taxon>
        <taxon>Amborella</taxon>
    </lineage>
</organism>
<dbReference type="OMA" id="KYRFICC"/>
<proteinExistence type="predicted"/>
<keyword evidence="2" id="KW-1185">Reference proteome</keyword>
<dbReference type="EMBL" id="KI392591">
    <property type="protein sequence ID" value="ERN13003.1"/>
    <property type="molecule type" value="Genomic_DNA"/>
</dbReference>
<dbReference type="InterPro" id="IPR011990">
    <property type="entry name" value="TPR-like_helical_dom_sf"/>
</dbReference>
<sequence>MKLRALQDLSRAQNVISQISPVAASLSDPLLHTRCSSCFSPLSENPSSRFPCTNTCRGSVLYCSLHCLESDSYSHVSSGECFYFHILNSSSFSEEDSCAIRLALRLLHAFRVSAFLDHSRIGGLLTNCHEFLQRPVVNEEDFELRENIRKWARIMRFLRREMVHGIEGYQKTEERENILEEAVLCCVITNGVQVEVGGLVLGSAVYGPLFSWCDHSCRPNACYWFSLSKELDITNDDQIMGNECLHLKPESENAEISNESMVRMWSGGGCNSGPSKQGPMITLRTIKPILKDEEVRIAYIDLLQPKAKRHAELWLKYRFICCCDRCTDLSSNYVDCLLQEPNAHYGSTETIGADDFYGKLADFMYQTIAIYLSNGKAEACCEKLENMLAKCQRPGPREASPSVFKLNPIHRLSLDAYITLGSAYRVCAINQFPLSSEKNFQFNKADAAYSLLLAGAVNYLFYFESSLIASAASFWVGAGESLLRLLRNSGWASLNKTHCPSLSIVREKLNLASLSCNCLHLMGFECHDSQNYIERKSSVPLGQLSEILNGFLHCALLLSRRAWSFLSFGCSYLEAIKDPIDFSWLASSDALRHGEIGCWNYTMTDLGLCSERQKGLGGCECEPGSCLEEEKLSLYLLAAHCLIYGKYLMSICNGFCETQVNYISNQLDFTG</sequence>
<dbReference type="SUPFAM" id="SSF82199">
    <property type="entry name" value="SET domain"/>
    <property type="match status" value="1"/>
</dbReference>
<protein>
    <recommendedName>
        <fullName evidence="3">SET domain-containing protein</fullName>
    </recommendedName>
</protein>
<evidence type="ECO:0000313" key="2">
    <source>
        <dbReference type="Proteomes" id="UP000017836"/>
    </source>
</evidence>
<evidence type="ECO:0008006" key="3">
    <source>
        <dbReference type="Google" id="ProtNLM"/>
    </source>
</evidence>
<reference evidence="2" key="1">
    <citation type="journal article" date="2013" name="Science">
        <title>The Amborella genome and the evolution of flowering plants.</title>
        <authorList>
            <consortium name="Amborella Genome Project"/>
        </authorList>
    </citation>
    <scope>NUCLEOTIDE SEQUENCE [LARGE SCALE GENOMIC DNA]</scope>
</reference>
<dbReference type="CDD" id="cd20071">
    <property type="entry name" value="SET_SMYD"/>
    <property type="match status" value="1"/>
</dbReference>
<gene>
    <name evidence="1" type="ORF">AMTR_s00040p00084430</name>
</gene>
<dbReference type="eggNOG" id="ENOG502QTE7">
    <property type="taxonomic scope" value="Eukaryota"/>
</dbReference>
<dbReference type="AlphaFoldDB" id="W1PXL8"/>
<evidence type="ECO:0000313" key="1">
    <source>
        <dbReference type="EMBL" id="ERN13003.1"/>
    </source>
</evidence>
<accession>W1PXL8</accession>
<dbReference type="KEGG" id="atr:18441238"/>
<dbReference type="Gramene" id="ERN13003">
    <property type="protein sequence ID" value="ERN13003"/>
    <property type="gene ID" value="AMTR_s00040p00084430"/>
</dbReference>
<dbReference type="HOGENOM" id="CLU_010021_0_0_1"/>
<dbReference type="PANTHER" id="PTHR47780">
    <property type="entry name" value="PROTEIN SET DOMAIN GROUP 41"/>
    <property type="match status" value="1"/>
</dbReference>
<dbReference type="PANTHER" id="PTHR47780:SF1">
    <property type="entry name" value="PROTEIN SET DOMAIN GROUP 41"/>
    <property type="match status" value="1"/>
</dbReference>
<dbReference type="Gene3D" id="1.25.40.10">
    <property type="entry name" value="Tetratricopeptide repeat domain"/>
    <property type="match status" value="1"/>
</dbReference>
<dbReference type="Gene3D" id="2.170.270.10">
    <property type="entry name" value="SET domain"/>
    <property type="match status" value="1"/>
</dbReference>
<dbReference type="InterPro" id="IPR046341">
    <property type="entry name" value="SET_dom_sf"/>
</dbReference>